<evidence type="ECO:0000256" key="1">
    <source>
        <dbReference type="ARBA" id="ARBA00008226"/>
    </source>
</evidence>
<dbReference type="InterPro" id="IPR018163">
    <property type="entry name" value="Thr/Ala-tRNA-synth_IIc_edit"/>
</dbReference>
<keyword evidence="7" id="KW-0694">RNA-binding</keyword>
<comment type="similarity">
    <text evidence="1">Belongs to the class-II aminoacyl-tRNA synthetase family.</text>
</comment>
<organism evidence="12 13">
    <name type="scientific">Halovenus salina</name>
    <dbReference type="NCBI Taxonomy" id="1510225"/>
    <lineage>
        <taxon>Archaea</taxon>
        <taxon>Methanobacteriati</taxon>
        <taxon>Methanobacteriota</taxon>
        <taxon>Stenosarchaea group</taxon>
        <taxon>Halobacteria</taxon>
        <taxon>Halobacteriales</taxon>
        <taxon>Haloarculaceae</taxon>
        <taxon>Halovenus</taxon>
    </lineage>
</organism>
<keyword evidence="5" id="KW-0862">Zinc</keyword>
<dbReference type="SMART" id="SM00863">
    <property type="entry name" value="tRNA_SAD"/>
    <property type="match status" value="1"/>
</dbReference>
<keyword evidence="3" id="KW-0436">Ligase</keyword>
<dbReference type="PANTHER" id="PTHR11777:SF9">
    <property type="entry name" value="ALANINE--TRNA LIGASE, CYTOPLASMIC"/>
    <property type="match status" value="1"/>
</dbReference>
<evidence type="ECO:0000256" key="4">
    <source>
        <dbReference type="ARBA" id="ARBA00022741"/>
    </source>
</evidence>
<sequence>MTETKASADPYTTQFEAVVEQVTDSAVVLDETYFYPEGGGQPADRGTLAGQEVVDVQHGENGVVHTLAEASDLTVGETVTGNVDESFRTYCMRAHTASHVVYGAGRRMLDDLGYGGFDISPEKVRVDFTTSTEIDDEVLLELERLANQAVWESRSVTWERYPEAEALDMERIAFNTKTEEGLGGDTVRVVTVGGSEPWDVAACGGTHVENTQEIGPITVIERSNPGEGMTRVEFAVGEPAIGRRIEEKAAAFEAAATAGTNLAGLSEYVRDLQSDIERLEAERGELQDQLAERRIDDLRDDVVEREGGTWLAGSVDAMGPNDLSEKATEMAGEAADVVALAGQDGRTFVAVAAAEGFDAGAIVDEVTEEFGGGGGGSPAAAQGGGIDATPGAVVDFLQGGMDE</sequence>
<keyword evidence="2" id="KW-0820">tRNA-binding</keyword>
<name>A0ABD5W326_9EURY</name>
<dbReference type="AlphaFoldDB" id="A0ABD5W326"/>
<evidence type="ECO:0000256" key="5">
    <source>
        <dbReference type="ARBA" id="ARBA00022833"/>
    </source>
</evidence>
<dbReference type="GO" id="GO:0000049">
    <property type="term" value="F:tRNA binding"/>
    <property type="evidence" value="ECO:0007669"/>
    <property type="project" value="UniProtKB-KW"/>
</dbReference>
<dbReference type="EMBL" id="JBHSZI010000001">
    <property type="protein sequence ID" value="MFC7059129.1"/>
    <property type="molecule type" value="Genomic_DNA"/>
</dbReference>
<dbReference type="InterPro" id="IPR009000">
    <property type="entry name" value="Transl_B-barrel_sf"/>
</dbReference>
<evidence type="ECO:0000256" key="3">
    <source>
        <dbReference type="ARBA" id="ARBA00022598"/>
    </source>
</evidence>
<dbReference type="InterPro" id="IPR003156">
    <property type="entry name" value="DHHA1_dom"/>
</dbReference>
<dbReference type="GO" id="GO:0005524">
    <property type="term" value="F:ATP binding"/>
    <property type="evidence" value="ECO:0007669"/>
    <property type="project" value="UniProtKB-KW"/>
</dbReference>
<dbReference type="GO" id="GO:0006412">
    <property type="term" value="P:translation"/>
    <property type="evidence" value="ECO:0007669"/>
    <property type="project" value="UniProtKB-KW"/>
</dbReference>
<protein>
    <submittedName>
        <fullName evidence="12">Alanyl-tRNA editing protein</fullName>
    </submittedName>
</protein>
<evidence type="ECO:0000256" key="8">
    <source>
        <dbReference type="ARBA" id="ARBA00022917"/>
    </source>
</evidence>
<evidence type="ECO:0000313" key="13">
    <source>
        <dbReference type="Proteomes" id="UP001596445"/>
    </source>
</evidence>
<dbReference type="Gene3D" id="3.10.310.40">
    <property type="match status" value="1"/>
</dbReference>
<keyword evidence="9" id="KW-0030">Aminoacyl-tRNA synthetase</keyword>
<dbReference type="Pfam" id="PF02272">
    <property type="entry name" value="DHHA1"/>
    <property type="match status" value="1"/>
</dbReference>
<dbReference type="GO" id="GO:0004812">
    <property type="term" value="F:aminoacyl-tRNA ligase activity"/>
    <property type="evidence" value="ECO:0007669"/>
    <property type="project" value="UniProtKB-KW"/>
</dbReference>
<dbReference type="InterPro" id="IPR018165">
    <property type="entry name" value="Ala-tRNA-synth_IIc_core"/>
</dbReference>
<dbReference type="PANTHER" id="PTHR11777">
    <property type="entry name" value="ALANYL-TRNA SYNTHETASE"/>
    <property type="match status" value="1"/>
</dbReference>
<dbReference type="Pfam" id="PF01411">
    <property type="entry name" value="tRNA-synt_2c"/>
    <property type="match status" value="1"/>
</dbReference>
<gene>
    <name evidence="12" type="ORF">ACFQQG_14265</name>
</gene>
<evidence type="ECO:0000256" key="7">
    <source>
        <dbReference type="ARBA" id="ARBA00022884"/>
    </source>
</evidence>
<dbReference type="InterPro" id="IPR050058">
    <property type="entry name" value="Ala-tRNA_ligase"/>
</dbReference>
<keyword evidence="10" id="KW-0175">Coiled coil</keyword>
<evidence type="ECO:0000313" key="12">
    <source>
        <dbReference type="EMBL" id="MFC7059129.1"/>
    </source>
</evidence>
<dbReference type="PROSITE" id="PS50860">
    <property type="entry name" value="AA_TRNA_LIGASE_II_ALA"/>
    <property type="match status" value="1"/>
</dbReference>
<keyword evidence="4" id="KW-0547">Nucleotide-binding</keyword>
<accession>A0ABD5W326</accession>
<dbReference type="SUPFAM" id="SSF55186">
    <property type="entry name" value="ThrRS/AlaRS common domain"/>
    <property type="match status" value="1"/>
</dbReference>
<keyword evidence="8" id="KW-0648">Protein biosynthesis</keyword>
<dbReference type="GO" id="GO:0002161">
    <property type="term" value="F:aminoacyl-tRNA deacylase activity"/>
    <property type="evidence" value="ECO:0007669"/>
    <property type="project" value="UniProtKB-ARBA"/>
</dbReference>
<comment type="caution">
    <text evidence="12">The sequence shown here is derived from an EMBL/GenBank/DDBJ whole genome shotgun (WGS) entry which is preliminary data.</text>
</comment>
<dbReference type="Pfam" id="PF07973">
    <property type="entry name" value="tRNA_SAD"/>
    <property type="match status" value="1"/>
</dbReference>
<dbReference type="Gene3D" id="2.40.30.130">
    <property type="match status" value="1"/>
</dbReference>
<evidence type="ECO:0000256" key="6">
    <source>
        <dbReference type="ARBA" id="ARBA00022840"/>
    </source>
</evidence>
<evidence type="ECO:0000256" key="9">
    <source>
        <dbReference type="ARBA" id="ARBA00023146"/>
    </source>
</evidence>
<keyword evidence="13" id="KW-1185">Reference proteome</keyword>
<evidence type="ECO:0000256" key="10">
    <source>
        <dbReference type="SAM" id="Coils"/>
    </source>
</evidence>
<dbReference type="GeneID" id="76631224"/>
<proteinExistence type="inferred from homology"/>
<dbReference type="Proteomes" id="UP001596445">
    <property type="component" value="Unassembled WGS sequence"/>
</dbReference>
<reference evidence="12 13" key="1">
    <citation type="journal article" date="2019" name="Int. J. Syst. Evol. Microbiol.">
        <title>The Global Catalogue of Microorganisms (GCM) 10K type strain sequencing project: providing services to taxonomists for standard genome sequencing and annotation.</title>
        <authorList>
            <consortium name="The Broad Institute Genomics Platform"/>
            <consortium name="The Broad Institute Genome Sequencing Center for Infectious Disease"/>
            <person name="Wu L."/>
            <person name="Ma J."/>
        </authorList>
    </citation>
    <scope>NUCLEOTIDE SEQUENCE [LARGE SCALE GENOMIC DNA]</scope>
    <source>
        <strain evidence="12 13">JCM 30072</strain>
    </source>
</reference>
<dbReference type="InterPro" id="IPR012947">
    <property type="entry name" value="tRNA_SAD"/>
</dbReference>
<dbReference type="Gene3D" id="3.30.980.10">
    <property type="entry name" value="Threonyl-trna Synthetase, Chain A, domain 2"/>
    <property type="match status" value="1"/>
</dbReference>
<dbReference type="RefSeq" id="WP_267161863.1">
    <property type="nucleotide sequence ID" value="NZ_CP112972.1"/>
</dbReference>
<dbReference type="InterPro" id="IPR018164">
    <property type="entry name" value="Ala-tRNA-synth_IIc_N"/>
</dbReference>
<keyword evidence="6" id="KW-0067">ATP-binding</keyword>
<evidence type="ECO:0000259" key="11">
    <source>
        <dbReference type="PROSITE" id="PS50860"/>
    </source>
</evidence>
<dbReference type="SUPFAM" id="SSF50447">
    <property type="entry name" value="Translation proteins"/>
    <property type="match status" value="1"/>
</dbReference>
<feature type="domain" description="Alanyl-transfer RNA synthetases family profile" evidence="11">
    <location>
        <begin position="1"/>
        <end position="246"/>
    </location>
</feature>
<evidence type="ECO:0000256" key="2">
    <source>
        <dbReference type="ARBA" id="ARBA00022555"/>
    </source>
</evidence>
<feature type="coiled-coil region" evidence="10">
    <location>
        <begin position="262"/>
        <end position="296"/>
    </location>
</feature>